<dbReference type="EMBL" id="CM003536">
    <property type="protein sequence ID" value="RCV42068.1"/>
    <property type="molecule type" value="Genomic_DNA"/>
</dbReference>
<accession>A0A368SI41</accession>
<evidence type="ECO:0000256" key="1">
    <source>
        <dbReference type="SAM" id="SignalP"/>
    </source>
</evidence>
<feature type="chain" id="PRO_5016662488" evidence="1">
    <location>
        <begin position="23"/>
        <end position="110"/>
    </location>
</feature>
<gene>
    <name evidence="2" type="ORF">SETIT_9G185800v2</name>
</gene>
<name>A0A368SI41_SETIT</name>
<reference evidence="2" key="2">
    <citation type="submission" date="2015-07" db="EMBL/GenBank/DDBJ databases">
        <authorList>
            <person name="Noorani M."/>
        </authorList>
    </citation>
    <scope>NUCLEOTIDE SEQUENCE</scope>
    <source>
        <strain evidence="2">Yugu1</strain>
    </source>
</reference>
<keyword evidence="1" id="KW-0732">Signal</keyword>
<protein>
    <submittedName>
        <fullName evidence="2">Uncharacterized protein</fullName>
    </submittedName>
</protein>
<organism evidence="2">
    <name type="scientific">Setaria italica</name>
    <name type="common">Foxtail millet</name>
    <name type="synonym">Panicum italicum</name>
    <dbReference type="NCBI Taxonomy" id="4555"/>
    <lineage>
        <taxon>Eukaryota</taxon>
        <taxon>Viridiplantae</taxon>
        <taxon>Streptophyta</taxon>
        <taxon>Embryophyta</taxon>
        <taxon>Tracheophyta</taxon>
        <taxon>Spermatophyta</taxon>
        <taxon>Magnoliopsida</taxon>
        <taxon>Liliopsida</taxon>
        <taxon>Poales</taxon>
        <taxon>Poaceae</taxon>
        <taxon>PACMAD clade</taxon>
        <taxon>Panicoideae</taxon>
        <taxon>Panicodae</taxon>
        <taxon>Paniceae</taxon>
        <taxon>Cenchrinae</taxon>
        <taxon>Setaria</taxon>
    </lineage>
</organism>
<evidence type="ECO:0000313" key="2">
    <source>
        <dbReference type="EMBL" id="RCV42068.1"/>
    </source>
</evidence>
<proteinExistence type="predicted"/>
<reference evidence="2" key="1">
    <citation type="journal article" date="2012" name="Nat. Biotechnol.">
        <title>Reference genome sequence of the model plant Setaria.</title>
        <authorList>
            <person name="Bennetzen J.L."/>
            <person name="Schmutz J."/>
            <person name="Wang H."/>
            <person name="Percifield R."/>
            <person name="Hawkins J."/>
            <person name="Pontaroli A.C."/>
            <person name="Estep M."/>
            <person name="Feng L."/>
            <person name="Vaughn J.N."/>
            <person name="Grimwood J."/>
            <person name="Jenkins J."/>
            <person name="Barry K."/>
            <person name="Lindquist E."/>
            <person name="Hellsten U."/>
            <person name="Deshpande S."/>
            <person name="Wang X."/>
            <person name="Wu X."/>
            <person name="Mitros T."/>
            <person name="Triplett J."/>
            <person name="Yang X."/>
            <person name="Ye C.Y."/>
            <person name="Mauro-Herrera M."/>
            <person name="Wang L."/>
            <person name="Li P."/>
            <person name="Sharma M."/>
            <person name="Sharma R."/>
            <person name="Ronald P.C."/>
            <person name="Panaud O."/>
            <person name="Kellogg E.A."/>
            <person name="Brutnell T.P."/>
            <person name="Doust A.N."/>
            <person name="Tuskan G.A."/>
            <person name="Rokhsar D."/>
            <person name="Devos K.M."/>
        </authorList>
    </citation>
    <scope>NUCLEOTIDE SEQUENCE [LARGE SCALE GENOMIC DNA]</scope>
    <source>
        <strain evidence="2">Yugu1</strain>
    </source>
</reference>
<sequence length="110" mass="12337">MFLSKTLFFFSPFAGLPAVVPAAHEFLPRPSPHTPPALPLPLPARSALRRVPPPAALPALTLPLRRDHGRGWERPCRLLLLWMPMLVVDLGIGRIERNYRYNGEGSRLIL</sequence>
<dbReference type="AlphaFoldDB" id="A0A368SI41"/>
<feature type="signal peptide" evidence="1">
    <location>
        <begin position="1"/>
        <end position="22"/>
    </location>
</feature>